<dbReference type="RefSeq" id="WP_203777261.1">
    <property type="nucleotide sequence ID" value="NZ_BOMQ01000102.1"/>
</dbReference>
<dbReference type="Gene3D" id="1.25.40.10">
    <property type="entry name" value="Tetratricopeptide repeat domain"/>
    <property type="match status" value="2"/>
</dbReference>
<dbReference type="PANTHER" id="PTHR12558">
    <property type="entry name" value="CELL DIVISION CYCLE 16,23,27"/>
    <property type="match status" value="1"/>
</dbReference>
<sequence>MTAAGPADDLDARIHHLLAAGRPDDAARMAERKLVDDPDDVTALVLLAACRQAAGRYDDALAAANRALAVAPELAVAHRQAAAALLRSGRAGEAIQAARAARDLAPVDQHGELILAYALLEAGGTGNIVAALEAAQRARRLAPDDPMVHVAEGDALRRTARFDAAREAYERALALAPDDAVALYSLAELDAGRGRALSAAPALAAVLAAEPADATVLRVATRSARGALWLVTDVASLLLVIASVATSLLRLGVDGPAGSAAGVATAVGGIGCAAAFLRWRLRALSRPTLTLIRQHLRRPTFAVAVLRLVATAVAALLFAVDPDPGGSGGLKVFAMPATSLPFILLLLRARNWFAREVSWLLRRGWFGVARGAGRPRP</sequence>
<dbReference type="EMBL" id="BOMQ01000102">
    <property type="protein sequence ID" value="GIE54445.1"/>
    <property type="molecule type" value="Genomic_DNA"/>
</dbReference>
<evidence type="ECO:0000256" key="3">
    <source>
        <dbReference type="PROSITE-ProRule" id="PRU00339"/>
    </source>
</evidence>
<proteinExistence type="predicted"/>
<dbReference type="InterPro" id="IPR011990">
    <property type="entry name" value="TPR-like_helical_dom_sf"/>
</dbReference>
<protein>
    <recommendedName>
        <fullName evidence="7">Tetratricopeptide repeat protein</fullName>
    </recommendedName>
</protein>
<keyword evidence="4" id="KW-0472">Membrane</keyword>
<evidence type="ECO:0000256" key="2">
    <source>
        <dbReference type="ARBA" id="ARBA00022803"/>
    </source>
</evidence>
<gene>
    <name evidence="5" type="ORF">Ani05nite_79790</name>
</gene>
<feature type="transmembrane region" description="Helical" evidence="4">
    <location>
        <begin position="332"/>
        <end position="353"/>
    </location>
</feature>
<dbReference type="SMART" id="SM00028">
    <property type="entry name" value="TPR"/>
    <property type="match status" value="3"/>
</dbReference>
<name>A0A919JS48_9ACTN</name>
<feature type="repeat" description="TPR" evidence="3">
    <location>
        <begin position="146"/>
        <end position="179"/>
    </location>
</feature>
<feature type="transmembrane region" description="Helical" evidence="4">
    <location>
        <begin position="257"/>
        <end position="279"/>
    </location>
</feature>
<reference evidence="5" key="1">
    <citation type="submission" date="2021-01" db="EMBL/GenBank/DDBJ databases">
        <title>Whole genome shotgun sequence of Actinoplanes nipponensis NBRC 14063.</title>
        <authorList>
            <person name="Komaki H."/>
            <person name="Tamura T."/>
        </authorList>
    </citation>
    <scope>NUCLEOTIDE SEQUENCE</scope>
    <source>
        <strain evidence="5">NBRC 14063</strain>
    </source>
</reference>
<evidence type="ECO:0000313" key="6">
    <source>
        <dbReference type="Proteomes" id="UP000647172"/>
    </source>
</evidence>
<dbReference type="Pfam" id="PF14559">
    <property type="entry name" value="TPR_19"/>
    <property type="match status" value="1"/>
</dbReference>
<accession>A0A919JS48</accession>
<comment type="caution">
    <text evidence="5">The sequence shown here is derived from an EMBL/GenBank/DDBJ whole genome shotgun (WGS) entry which is preliminary data.</text>
</comment>
<keyword evidence="6" id="KW-1185">Reference proteome</keyword>
<evidence type="ECO:0000313" key="5">
    <source>
        <dbReference type="EMBL" id="GIE54445.1"/>
    </source>
</evidence>
<dbReference type="Pfam" id="PF13432">
    <property type="entry name" value="TPR_16"/>
    <property type="match status" value="1"/>
</dbReference>
<keyword evidence="4" id="KW-1133">Transmembrane helix</keyword>
<dbReference type="InterPro" id="IPR019734">
    <property type="entry name" value="TPR_rpt"/>
</dbReference>
<dbReference type="SUPFAM" id="SSF48452">
    <property type="entry name" value="TPR-like"/>
    <property type="match status" value="1"/>
</dbReference>
<keyword evidence="2 3" id="KW-0802">TPR repeat</keyword>
<feature type="transmembrane region" description="Helical" evidence="4">
    <location>
        <begin position="227"/>
        <end position="251"/>
    </location>
</feature>
<dbReference type="PROSITE" id="PS50005">
    <property type="entry name" value="TPR"/>
    <property type="match status" value="1"/>
</dbReference>
<evidence type="ECO:0000256" key="1">
    <source>
        <dbReference type="ARBA" id="ARBA00022737"/>
    </source>
</evidence>
<keyword evidence="1" id="KW-0677">Repeat</keyword>
<dbReference type="AlphaFoldDB" id="A0A919JS48"/>
<organism evidence="5 6">
    <name type="scientific">Actinoplanes nipponensis</name>
    <dbReference type="NCBI Taxonomy" id="135950"/>
    <lineage>
        <taxon>Bacteria</taxon>
        <taxon>Bacillati</taxon>
        <taxon>Actinomycetota</taxon>
        <taxon>Actinomycetes</taxon>
        <taxon>Micromonosporales</taxon>
        <taxon>Micromonosporaceae</taxon>
        <taxon>Actinoplanes</taxon>
    </lineage>
</organism>
<dbReference type="Pfam" id="PF07719">
    <property type="entry name" value="TPR_2"/>
    <property type="match status" value="1"/>
</dbReference>
<dbReference type="Proteomes" id="UP000647172">
    <property type="component" value="Unassembled WGS sequence"/>
</dbReference>
<dbReference type="PANTHER" id="PTHR12558:SF13">
    <property type="entry name" value="CELL DIVISION CYCLE PROTEIN 27 HOMOLOG"/>
    <property type="match status" value="1"/>
</dbReference>
<dbReference type="InterPro" id="IPR013105">
    <property type="entry name" value="TPR_2"/>
</dbReference>
<keyword evidence="4" id="KW-0812">Transmembrane</keyword>
<evidence type="ECO:0008006" key="7">
    <source>
        <dbReference type="Google" id="ProtNLM"/>
    </source>
</evidence>
<evidence type="ECO:0000256" key="4">
    <source>
        <dbReference type="SAM" id="Phobius"/>
    </source>
</evidence>
<feature type="transmembrane region" description="Helical" evidence="4">
    <location>
        <begin position="300"/>
        <end position="320"/>
    </location>
</feature>